<reference evidence="2" key="1">
    <citation type="submission" date="2020-05" db="UniProtKB">
        <authorList>
            <consortium name="EnsemblMetazoa"/>
        </authorList>
    </citation>
    <scope>IDENTIFICATION</scope>
    <source>
        <strain evidence="2">TTRI</strain>
    </source>
</reference>
<feature type="transmembrane region" description="Helical" evidence="1">
    <location>
        <begin position="34"/>
        <end position="50"/>
    </location>
</feature>
<dbReference type="Proteomes" id="UP000078200">
    <property type="component" value="Unassembled WGS sequence"/>
</dbReference>
<evidence type="ECO:0000313" key="3">
    <source>
        <dbReference type="Proteomes" id="UP000078200"/>
    </source>
</evidence>
<sequence length="134" mass="15862">MTCFNITNEQHTSARVCVHVYACARCKYRKRANTLVYSRLFVLLHIYFVYEQSVMPNIISIACKKCDCFVHWQENAILSACSRDSICISLNLNFFHAQSEDKKKKEKINQRERECYQMKLIKFEKSTFLTKNQS</sequence>
<organism evidence="2 3">
    <name type="scientific">Glossina austeni</name>
    <name type="common">Savannah tsetse fly</name>
    <dbReference type="NCBI Taxonomy" id="7395"/>
    <lineage>
        <taxon>Eukaryota</taxon>
        <taxon>Metazoa</taxon>
        <taxon>Ecdysozoa</taxon>
        <taxon>Arthropoda</taxon>
        <taxon>Hexapoda</taxon>
        <taxon>Insecta</taxon>
        <taxon>Pterygota</taxon>
        <taxon>Neoptera</taxon>
        <taxon>Endopterygota</taxon>
        <taxon>Diptera</taxon>
        <taxon>Brachycera</taxon>
        <taxon>Muscomorpha</taxon>
        <taxon>Hippoboscoidea</taxon>
        <taxon>Glossinidae</taxon>
        <taxon>Glossina</taxon>
    </lineage>
</organism>
<name>A0A1A9UVU7_GLOAU</name>
<keyword evidence="3" id="KW-1185">Reference proteome</keyword>
<evidence type="ECO:0000313" key="2">
    <source>
        <dbReference type="EnsemblMetazoa" id="GAUT017443-PA"/>
    </source>
</evidence>
<keyword evidence="1" id="KW-0472">Membrane</keyword>
<keyword evidence="1" id="KW-0812">Transmembrane</keyword>
<dbReference type="VEuPathDB" id="VectorBase:GAUT017443"/>
<evidence type="ECO:0000256" key="1">
    <source>
        <dbReference type="SAM" id="Phobius"/>
    </source>
</evidence>
<proteinExistence type="predicted"/>
<accession>A0A1A9UVU7</accession>
<dbReference type="AlphaFoldDB" id="A0A1A9UVU7"/>
<protein>
    <submittedName>
        <fullName evidence="2">Uncharacterized protein</fullName>
    </submittedName>
</protein>
<dbReference type="EnsemblMetazoa" id="GAUT017443-RA">
    <property type="protein sequence ID" value="GAUT017443-PA"/>
    <property type="gene ID" value="GAUT017443"/>
</dbReference>
<keyword evidence="1" id="KW-1133">Transmembrane helix</keyword>